<comment type="caution">
    <text evidence="1">The sequence shown here is derived from an EMBL/GenBank/DDBJ whole genome shotgun (WGS) entry which is preliminary data.</text>
</comment>
<dbReference type="AlphaFoldDB" id="A0A1F6CE13"/>
<accession>A0A1F6CE13</accession>
<dbReference type="EMBL" id="MFKQ01000011">
    <property type="protein sequence ID" value="OGG47396.1"/>
    <property type="molecule type" value="Genomic_DNA"/>
</dbReference>
<name>A0A1F6CE13_9BACT</name>
<organism evidence="1 2">
    <name type="scientific">Candidatus Kaiserbacteria bacterium RIFCSPHIGHO2_01_FULL_49_13</name>
    <dbReference type="NCBI Taxonomy" id="1798477"/>
    <lineage>
        <taxon>Bacteria</taxon>
        <taxon>Candidatus Kaiseribacteriota</taxon>
    </lineage>
</organism>
<protein>
    <submittedName>
        <fullName evidence="1">Uncharacterized protein</fullName>
    </submittedName>
</protein>
<gene>
    <name evidence="1" type="ORF">A2671_01095</name>
</gene>
<reference evidence="1 2" key="1">
    <citation type="journal article" date="2016" name="Nat. Commun.">
        <title>Thousands of microbial genomes shed light on interconnected biogeochemical processes in an aquifer system.</title>
        <authorList>
            <person name="Anantharaman K."/>
            <person name="Brown C.T."/>
            <person name="Hug L.A."/>
            <person name="Sharon I."/>
            <person name="Castelle C.J."/>
            <person name="Probst A.J."/>
            <person name="Thomas B.C."/>
            <person name="Singh A."/>
            <person name="Wilkins M.J."/>
            <person name="Karaoz U."/>
            <person name="Brodie E.L."/>
            <person name="Williams K.H."/>
            <person name="Hubbard S.S."/>
            <person name="Banfield J.F."/>
        </authorList>
    </citation>
    <scope>NUCLEOTIDE SEQUENCE [LARGE SCALE GENOMIC DNA]</scope>
</reference>
<evidence type="ECO:0000313" key="2">
    <source>
        <dbReference type="Proteomes" id="UP000178344"/>
    </source>
</evidence>
<dbReference type="Proteomes" id="UP000178344">
    <property type="component" value="Unassembled WGS sequence"/>
</dbReference>
<sequence length="178" mass="19014">MSKQIIGLCGALVVVAAIMAVSQFGSFGGLTAAVGGGFDQFGYNEKARVFTGPADGVDRNLDGTVWGDSTYAKDKLVMKWNAAWDACNDAGNDDEDACAGAWVNNEWNGATPSGSQEVWHYKIVWVGSAGINSPHWQEGGYSVWDNYEVLMDQGVVLGDGPTHFWFTNSTPNGYGSSK</sequence>
<evidence type="ECO:0000313" key="1">
    <source>
        <dbReference type="EMBL" id="OGG47396.1"/>
    </source>
</evidence>
<proteinExistence type="predicted"/>